<dbReference type="Proteomes" id="UP000199354">
    <property type="component" value="Unassembled WGS sequence"/>
</dbReference>
<evidence type="ECO:0000313" key="2">
    <source>
        <dbReference type="Proteomes" id="UP000199354"/>
    </source>
</evidence>
<dbReference type="AlphaFoldDB" id="A0A1G5HMV2"/>
<protein>
    <recommendedName>
        <fullName evidence="3">Outer membrane protein beta-barrel domain-containing protein</fullName>
    </recommendedName>
</protein>
<evidence type="ECO:0008006" key="3">
    <source>
        <dbReference type="Google" id="ProtNLM"/>
    </source>
</evidence>
<dbReference type="STRING" id="490189.SAMN02927903_01900"/>
<reference evidence="1 2" key="1">
    <citation type="submission" date="2016-10" db="EMBL/GenBank/DDBJ databases">
        <authorList>
            <person name="de Groot N.N."/>
        </authorList>
    </citation>
    <scope>NUCLEOTIDE SEQUENCE [LARGE SCALE GENOMIC DNA]</scope>
    <source>
        <strain evidence="1 2">CGMCC 1.7031</strain>
    </source>
</reference>
<accession>A0A1G5HMV2</accession>
<proteinExistence type="predicted"/>
<name>A0A1G5HMV2_9FLAO</name>
<sequence>MAVLWACGAMQAQDMRFGVKAGFFASSYDGHRLHRDDRGRNDLYDDYYYLGYDSNASNIGFYAGGLLEFDLVDDFKLQPELTFSVVPGDDGYLAVNVPVLVKYSFFKNFYAQAGPALNYALDGDDDQFSPSFDFGASYDLFENFYTELRVDVGLGGYLGSNVNAGVGYRF</sequence>
<gene>
    <name evidence="1" type="ORF">SAMN02927903_01900</name>
</gene>
<evidence type="ECO:0000313" key="1">
    <source>
        <dbReference type="EMBL" id="SCY64630.1"/>
    </source>
</evidence>
<organism evidence="1 2">
    <name type="scientific">Flavobacterium caeni</name>
    <dbReference type="NCBI Taxonomy" id="490189"/>
    <lineage>
        <taxon>Bacteria</taxon>
        <taxon>Pseudomonadati</taxon>
        <taxon>Bacteroidota</taxon>
        <taxon>Flavobacteriia</taxon>
        <taxon>Flavobacteriales</taxon>
        <taxon>Flavobacteriaceae</taxon>
        <taxon>Flavobacterium</taxon>
    </lineage>
</organism>
<dbReference type="EMBL" id="FMVF01000008">
    <property type="protein sequence ID" value="SCY64630.1"/>
    <property type="molecule type" value="Genomic_DNA"/>
</dbReference>
<keyword evidence="2" id="KW-1185">Reference proteome</keyword>